<keyword evidence="3 9" id="KW-0813">Transport</keyword>
<reference evidence="11" key="1">
    <citation type="submission" date="2015-08" db="EMBL/GenBank/DDBJ databases">
        <authorList>
            <person name="Babu N.S."/>
            <person name="Beckwith C.J."/>
            <person name="Beseler K.G."/>
            <person name="Brison A."/>
            <person name="Carone J.V."/>
            <person name="Caskin T.P."/>
            <person name="Diamond M."/>
            <person name="Durham M.E."/>
            <person name="Foxe J.M."/>
            <person name="Go M."/>
            <person name="Henderson B.A."/>
            <person name="Jones I.B."/>
            <person name="McGettigan J.A."/>
            <person name="Micheletti S.J."/>
            <person name="Nasrallah M.E."/>
            <person name="Ortiz D."/>
            <person name="Piller C.R."/>
            <person name="Privatt S.R."/>
            <person name="Schneider S.L."/>
            <person name="Sharp S."/>
            <person name="Smith T.C."/>
            <person name="Stanton J.D."/>
            <person name="Ullery H.E."/>
            <person name="Wilson R.J."/>
            <person name="Serrano M.G."/>
            <person name="Buck G."/>
            <person name="Lee V."/>
            <person name="Wang Y."/>
            <person name="Carvalho R."/>
            <person name="Voegtly L."/>
            <person name="Shi R."/>
            <person name="Duckworth R."/>
            <person name="Johnson A."/>
            <person name="Loviza R."/>
            <person name="Walstead R."/>
            <person name="Shah Z."/>
            <person name="Kiflezghi M."/>
            <person name="Wade K."/>
            <person name="Ball S.L."/>
            <person name="Bradley K.W."/>
            <person name="Asai D.J."/>
            <person name="Bowman C.A."/>
            <person name="Russell D.A."/>
            <person name="Pope W.H."/>
            <person name="Jacobs-Sera D."/>
            <person name="Hendrix R.W."/>
            <person name="Hatfull G.F."/>
        </authorList>
    </citation>
    <scope>NUCLEOTIDE SEQUENCE [LARGE SCALE GENOMIC DNA]</scope>
</reference>
<evidence type="ECO:0000256" key="3">
    <source>
        <dbReference type="ARBA" id="ARBA00022448"/>
    </source>
</evidence>
<feature type="repeat" description="Solcar" evidence="8">
    <location>
        <begin position="8"/>
        <end position="86"/>
    </location>
</feature>
<dbReference type="SUPFAM" id="SSF103506">
    <property type="entry name" value="Mitochondrial carrier"/>
    <property type="match status" value="1"/>
</dbReference>
<organism evidence="11">
    <name type="scientific">Cryptosporidium hominis</name>
    <dbReference type="NCBI Taxonomy" id="237895"/>
    <lineage>
        <taxon>Eukaryota</taxon>
        <taxon>Sar</taxon>
        <taxon>Alveolata</taxon>
        <taxon>Apicomplexa</taxon>
        <taxon>Conoidasida</taxon>
        <taxon>Coccidia</taxon>
        <taxon>Eucoccidiorida</taxon>
        <taxon>Eimeriorina</taxon>
        <taxon>Cryptosporidiidae</taxon>
        <taxon>Cryptosporidium</taxon>
    </lineage>
</organism>
<dbReference type="VEuPathDB" id="CryptoDB:GY17_00003219"/>
<evidence type="ECO:0000313" key="11">
    <source>
        <dbReference type="EMBL" id="CUV05389.1"/>
    </source>
</evidence>
<dbReference type="InterPro" id="IPR018108">
    <property type="entry name" value="MCP_transmembrane"/>
</dbReference>
<evidence type="ECO:0000256" key="1">
    <source>
        <dbReference type="ARBA" id="ARBA00004141"/>
    </source>
</evidence>
<evidence type="ECO:0000256" key="10">
    <source>
        <dbReference type="SAM" id="Phobius"/>
    </source>
</evidence>
<evidence type="ECO:0008006" key="12">
    <source>
        <dbReference type="Google" id="ProtNLM"/>
    </source>
</evidence>
<dbReference type="EMBL" id="LN877950">
    <property type="protein sequence ID" value="CUV05389.1"/>
    <property type="molecule type" value="Genomic_DNA"/>
</dbReference>
<evidence type="ECO:0000256" key="5">
    <source>
        <dbReference type="ARBA" id="ARBA00022737"/>
    </source>
</evidence>
<feature type="transmembrane region" description="Helical" evidence="10">
    <location>
        <begin position="62"/>
        <end position="83"/>
    </location>
</feature>
<dbReference type="Gene3D" id="1.50.40.10">
    <property type="entry name" value="Mitochondrial carrier domain"/>
    <property type="match status" value="1"/>
</dbReference>
<evidence type="ECO:0000256" key="9">
    <source>
        <dbReference type="RuleBase" id="RU000488"/>
    </source>
</evidence>
<dbReference type="PANTHER" id="PTHR45667">
    <property type="entry name" value="S-ADENOSYLMETHIONINE MITOCHONDRIAL CARRIER PROTEIN"/>
    <property type="match status" value="1"/>
</dbReference>
<evidence type="ECO:0000256" key="7">
    <source>
        <dbReference type="ARBA" id="ARBA00023136"/>
    </source>
</evidence>
<gene>
    <name evidence="11" type="ORF">CHUDEA4_100</name>
</gene>
<dbReference type="InterPro" id="IPR023395">
    <property type="entry name" value="MCP_dom_sf"/>
</dbReference>
<keyword evidence="7 8" id="KW-0472">Membrane</keyword>
<dbReference type="AlphaFoldDB" id="A0A0S4TDX7"/>
<evidence type="ECO:0000256" key="2">
    <source>
        <dbReference type="ARBA" id="ARBA00006375"/>
    </source>
</evidence>
<dbReference type="Pfam" id="PF00153">
    <property type="entry name" value="Mito_carr"/>
    <property type="match status" value="2"/>
</dbReference>
<dbReference type="VEuPathDB" id="CryptoDB:CHUDEA4_100"/>
<keyword evidence="6 10" id="KW-1133">Transmembrane helix</keyword>
<proteinExistence type="inferred from homology"/>
<dbReference type="Proteomes" id="UP000199752">
    <property type="component" value="Chromosome 4"/>
</dbReference>
<feature type="transmembrane region" description="Helical" evidence="10">
    <location>
        <begin position="95"/>
        <end position="116"/>
    </location>
</feature>
<keyword evidence="5" id="KW-0677">Repeat</keyword>
<comment type="similarity">
    <text evidence="2 9">Belongs to the mitochondrial carrier (TC 2.A.29) family.</text>
</comment>
<keyword evidence="4 8" id="KW-0812">Transmembrane</keyword>
<comment type="subcellular location">
    <subcellularLocation>
        <location evidence="1">Membrane</location>
        <topology evidence="1">Multi-pass membrane protein</topology>
    </subcellularLocation>
</comment>
<protein>
    <recommendedName>
        <fullName evidence="12">Mitochondrial carrier protein</fullName>
    </recommendedName>
</protein>
<dbReference type="GO" id="GO:0016020">
    <property type="term" value="C:membrane"/>
    <property type="evidence" value="ECO:0007669"/>
    <property type="project" value="UniProtKB-SubCell"/>
</dbReference>
<evidence type="ECO:0000256" key="6">
    <source>
        <dbReference type="ARBA" id="ARBA00022989"/>
    </source>
</evidence>
<evidence type="ECO:0000256" key="8">
    <source>
        <dbReference type="PROSITE-ProRule" id="PRU00282"/>
    </source>
</evidence>
<feature type="transmembrane region" description="Helical" evidence="10">
    <location>
        <begin position="158"/>
        <end position="177"/>
    </location>
</feature>
<feature type="repeat" description="Solcar" evidence="8">
    <location>
        <begin position="93"/>
        <end position="183"/>
    </location>
</feature>
<evidence type="ECO:0000256" key="4">
    <source>
        <dbReference type="ARBA" id="ARBA00022692"/>
    </source>
</evidence>
<accession>A0A0S4TDX7</accession>
<sequence>MSESTNDLTLNDILIGSSLAGFVGRLILHPFDTLKTRKQILDNLDIFNCKREFLGKNLYSGIQISLLGGIPGTMLYFSCYEYFKRLKFKFIENRDLTNFISGFLAECVSCIIWVPVDICRERSQLDYYLKSVNGKRPFSYSDSFGKFNIRGIRHFYRGYIPTVVSFGLFSSIYFVILERLKTRQFKQDLSENKQLLLSSIVAGTLSNSRYHKFKHLITIIIIFCLF</sequence>
<dbReference type="VEuPathDB" id="CryptoDB:ChTU502y2012_403g0025"/>
<dbReference type="PROSITE" id="PS50920">
    <property type="entry name" value="SOLCAR"/>
    <property type="match status" value="2"/>
</dbReference>
<name>A0A0S4TDX7_CRYHO</name>